<organism evidence="1 2">
    <name type="scientific">Zea mays</name>
    <name type="common">Maize</name>
    <dbReference type="NCBI Taxonomy" id="4577"/>
    <lineage>
        <taxon>Eukaryota</taxon>
        <taxon>Viridiplantae</taxon>
        <taxon>Streptophyta</taxon>
        <taxon>Embryophyta</taxon>
        <taxon>Tracheophyta</taxon>
        <taxon>Spermatophyta</taxon>
        <taxon>Magnoliopsida</taxon>
        <taxon>Liliopsida</taxon>
        <taxon>Poales</taxon>
        <taxon>Poaceae</taxon>
        <taxon>PACMAD clade</taxon>
        <taxon>Panicoideae</taxon>
        <taxon>Andropogonodae</taxon>
        <taxon>Andropogoneae</taxon>
        <taxon>Tripsacinae</taxon>
        <taxon>Zea</taxon>
    </lineage>
</organism>
<accession>A0A804PXC4</accession>
<dbReference type="InterPro" id="IPR039874">
    <property type="entry name" value="WAPL"/>
</dbReference>
<reference evidence="1" key="3">
    <citation type="submission" date="2021-05" db="UniProtKB">
        <authorList>
            <consortium name="EnsemblPlants"/>
        </authorList>
    </citation>
    <scope>IDENTIFICATION</scope>
    <source>
        <strain evidence="1">cv. B73</strain>
    </source>
</reference>
<evidence type="ECO:0000313" key="1">
    <source>
        <dbReference type="EnsemblPlants" id="Zm00001eb274810_P001"/>
    </source>
</evidence>
<evidence type="ECO:0000313" key="2">
    <source>
        <dbReference type="Proteomes" id="UP000007305"/>
    </source>
</evidence>
<dbReference type="EnsemblPlants" id="Zm00001eb274810_T001">
    <property type="protein sequence ID" value="Zm00001eb274810_P001"/>
    <property type="gene ID" value="Zm00001eb274810"/>
</dbReference>
<dbReference type="InterPro" id="IPR011989">
    <property type="entry name" value="ARM-like"/>
</dbReference>
<sequence>MMESVDEVTFTLDGLRPAAQKRTRRASLLALLGICASAERHRVLRSQGCGGSDVDDAGGFGFITRIGEAPALEGAQVSAEFYDSVKLKLKDRYIENKQYISKVSEFIGE</sequence>
<dbReference type="AlphaFoldDB" id="A0A804PXC4"/>
<reference evidence="1" key="2">
    <citation type="submission" date="2019-07" db="EMBL/GenBank/DDBJ databases">
        <authorList>
            <person name="Seetharam A."/>
            <person name="Woodhouse M."/>
            <person name="Cannon E."/>
        </authorList>
    </citation>
    <scope>NUCLEOTIDE SEQUENCE [LARGE SCALE GENOMIC DNA]</scope>
    <source>
        <strain evidence="1">cv. B73</strain>
    </source>
</reference>
<dbReference type="PANTHER" id="PTHR22100:SF13">
    <property type="entry name" value="WINGS APART-LIKE PROTEIN HOMOLOG"/>
    <property type="match status" value="1"/>
</dbReference>
<dbReference type="Gramene" id="Zm00001eb274810_T001">
    <property type="protein sequence ID" value="Zm00001eb274810_P001"/>
    <property type="gene ID" value="Zm00001eb274810"/>
</dbReference>
<dbReference type="Gene3D" id="1.25.10.10">
    <property type="entry name" value="Leucine-rich Repeat Variant"/>
    <property type="match status" value="1"/>
</dbReference>
<keyword evidence="2" id="KW-1185">Reference proteome</keyword>
<dbReference type="InParanoid" id="A0A804PXC4"/>
<name>A0A804PXC4_MAIZE</name>
<reference evidence="2" key="1">
    <citation type="journal article" date="2009" name="Science">
        <title>The B73 maize genome: complexity, diversity, and dynamics.</title>
        <authorList>
            <person name="Schnable P.S."/>
            <person name="Ware D."/>
            <person name="Fulton R.S."/>
            <person name="Stein J.C."/>
            <person name="Wei F."/>
            <person name="Pasternak S."/>
            <person name="Liang C."/>
            <person name="Zhang J."/>
            <person name="Fulton L."/>
            <person name="Graves T.A."/>
            <person name="Minx P."/>
            <person name="Reily A.D."/>
            <person name="Courtney L."/>
            <person name="Kruchowski S.S."/>
            <person name="Tomlinson C."/>
            <person name="Strong C."/>
            <person name="Delehaunty K."/>
            <person name="Fronick C."/>
            <person name="Courtney B."/>
            <person name="Rock S.M."/>
            <person name="Belter E."/>
            <person name="Du F."/>
            <person name="Kim K."/>
            <person name="Abbott R.M."/>
            <person name="Cotton M."/>
            <person name="Levy A."/>
            <person name="Marchetto P."/>
            <person name="Ochoa K."/>
            <person name="Jackson S.M."/>
            <person name="Gillam B."/>
            <person name="Chen W."/>
            <person name="Yan L."/>
            <person name="Higginbotham J."/>
            <person name="Cardenas M."/>
            <person name="Waligorski J."/>
            <person name="Applebaum E."/>
            <person name="Phelps L."/>
            <person name="Falcone J."/>
            <person name="Kanchi K."/>
            <person name="Thane T."/>
            <person name="Scimone A."/>
            <person name="Thane N."/>
            <person name="Henke J."/>
            <person name="Wang T."/>
            <person name="Ruppert J."/>
            <person name="Shah N."/>
            <person name="Rotter K."/>
            <person name="Hodges J."/>
            <person name="Ingenthron E."/>
            <person name="Cordes M."/>
            <person name="Kohlberg S."/>
            <person name="Sgro J."/>
            <person name="Delgado B."/>
            <person name="Mead K."/>
            <person name="Chinwalla A."/>
            <person name="Leonard S."/>
            <person name="Crouse K."/>
            <person name="Collura K."/>
            <person name="Kudrna D."/>
            <person name="Currie J."/>
            <person name="He R."/>
            <person name="Angelova A."/>
            <person name="Rajasekar S."/>
            <person name="Mueller T."/>
            <person name="Lomeli R."/>
            <person name="Scara G."/>
            <person name="Ko A."/>
            <person name="Delaney K."/>
            <person name="Wissotski M."/>
            <person name="Lopez G."/>
            <person name="Campos D."/>
            <person name="Braidotti M."/>
            <person name="Ashley E."/>
            <person name="Golser W."/>
            <person name="Kim H."/>
            <person name="Lee S."/>
            <person name="Lin J."/>
            <person name="Dujmic Z."/>
            <person name="Kim W."/>
            <person name="Talag J."/>
            <person name="Zuccolo A."/>
            <person name="Fan C."/>
            <person name="Sebastian A."/>
            <person name="Kramer M."/>
            <person name="Spiegel L."/>
            <person name="Nascimento L."/>
            <person name="Zutavern T."/>
            <person name="Miller B."/>
            <person name="Ambroise C."/>
            <person name="Muller S."/>
            <person name="Spooner W."/>
            <person name="Narechania A."/>
            <person name="Ren L."/>
            <person name="Wei S."/>
            <person name="Kumari S."/>
            <person name="Faga B."/>
            <person name="Levy M.J."/>
            <person name="McMahan L."/>
            <person name="Van Buren P."/>
            <person name="Vaughn M.W."/>
            <person name="Ying K."/>
            <person name="Yeh C.-T."/>
            <person name="Emrich S.J."/>
            <person name="Jia Y."/>
            <person name="Kalyanaraman A."/>
            <person name="Hsia A.-P."/>
            <person name="Barbazuk W.B."/>
            <person name="Baucom R.S."/>
            <person name="Brutnell T.P."/>
            <person name="Carpita N.C."/>
            <person name="Chaparro C."/>
            <person name="Chia J.-M."/>
            <person name="Deragon J.-M."/>
            <person name="Estill J.C."/>
            <person name="Fu Y."/>
            <person name="Jeddeloh J.A."/>
            <person name="Han Y."/>
            <person name="Lee H."/>
            <person name="Li P."/>
            <person name="Lisch D.R."/>
            <person name="Liu S."/>
            <person name="Liu Z."/>
            <person name="Nagel D.H."/>
            <person name="McCann M.C."/>
            <person name="SanMiguel P."/>
            <person name="Myers A.M."/>
            <person name="Nettleton D."/>
            <person name="Nguyen J."/>
            <person name="Penning B.W."/>
            <person name="Ponnala L."/>
            <person name="Schneider K.L."/>
            <person name="Schwartz D.C."/>
            <person name="Sharma A."/>
            <person name="Soderlund C."/>
            <person name="Springer N.M."/>
            <person name="Sun Q."/>
            <person name="Wang H."/>
            <person name="Waterman M."/>
            <person name="Westerman R."/>
            <person name="Wolfgruber T.K."/>
            <person name="Yang L."/>
            <person name="Yu Y."/>
            <person name="Zhang L."/>
            <person name="Zhou S."/>
            <person name="Zhu Q."/>
            <person name="Bennetzen J.L."/>
            <person name="Dawe R.K."/>
            <person name="Jiang J."/>
            <person name="Jiang N."/>
            <person name="Presting G.G."/>
            <person name="Wessler S.R."/>
            <person name="Aluru S."/>
            <person name="Martienssen R.A."/>
            <person name="Clifton S.W."/>
            <person name="McCombie W.R."/>
            <person name="Wing R.A."/>
            <person name="Wilson R.K."/>
        </authorList>
    </citation>
    <scope>NUCLEOTIDE SEQUENCE [LARGE SCALE GENOMIC DNA]</scope>
    <source>
        <strain evidence="2">cv. B73</strain>
    </source>
</reference>
<dbReference type="Proteomes" id="UP000007305">
    <property type="component" value="Chromosome 6"/>
</dbReference>
<protein>
    <submittedName>
        <fullName evidence="1">Uncharacterized protein</fullName>
    </submittedName>
</protein>
<dbReference type="PANTHER" id="PTHR22100">
    <property type="entry name" value="WINGS APART-LIKE PROTEIN HOMOLOG"/>
    <property type="match status" value="1"/>
</dbReference>
<proteinExistence type="predicted"/>